<keyword evidence="3" id="KW-1185">Reference proteome</keyword>
<dbReference type="GeneID" id="8238297"/>
<gene>
    <name evidence="2" type="primary">8238297</name>
    <name evidence="1" type="ORF">Phum_PHUM116690</name>
</gene>
<organism>
    <name type="scientific">Pediculus humanus subsp. corporis</name>
    <name type="common">Body louse</name>
    <dbReference type="NCBI Taxonomy" id="121224"/>
    <lineage>
        <taxon>Eukaryota</taxon>
        <taxon>Metazoa</taxon>
        <taxon>Ecdysozoa</taxon>
        <taxon>Arthropoda</taxon>
        <taxon>Hexapoda</taxon>
        <taxon>Insecta</taxon>
        <taxon>Pterygota</taxon>
        <taxon>Neoptera</taxon>
        <taxon>Paraneoptera</taxon>
        <taxon>Psocodea</taxon>
        <taxon>Troctomorpha</taxon>
        <taxon>Phthiraptera</taxon>
        <taxon>Anoplura</taxon>
        <taxon>Pediculidae</taxon>
        <taxon>Pediculus</taxon>
    </lineage>
</organism>
<dbReference type="EMBL" id="AAZO01001378">
    <property type="status" value="NOT_ANNOTATED_CDS"/>
    <property type="molecule type" value="Genomic_DNA"/>
</dbReference>
<evidence type="ECO:0000313" key="3">
    <source>
        <dbReference type="Proteomes" id="UP000009046"/>
    </source>
</evidence>
<dbReference type="AlphaFoldDB" id="E0VDH9"/>
<dbReference type="Proteomes" id="UP000009046">
    <property type="component" value="Unassembled WGS sequence"/>
</dbReference>
<dbReference type="eggNOG" id="ENOG502SN6P">
    <property type="taxonomic scope" value="Eukaryota"/>
</dbReference>
<accession>E0VDH9</accession>
<proteinExistence type="predicted"/>
<dbReference type="OrthoDB" id="6501032at2759"/>
<dbReference type="KEGG" id="phu:Phum_PHUM116690"/>
<evidence type="ECO:0008006" key="4">
    <source>
        <dbReference type="Google" id="ProtNLM"/>
    </source>
</evidence>
<dbReference type="CTD" id="8238297"/>
<dbReference type="HOGENOM" id="CLU_967422_0_0_1"/>
<reference evidence="2" key="3">
    <citation type="submission" date="2020-05" db="UniProtKB">
        <authorList>
            <consortium name="EnsemblMetazoa"/>
        </authorList>
    </citation>
    <scope>IDENTIFICATION</scope>
    <source>
        <strain evidence="2">USDA</strain>
    </source>
</reference>
<evidence type="ECO:0000313" key="1">
    <source>
        <dbReference type="EMBL" id="EEB11435.1"/>
    </source>
</evidence>
<sequence>MEESSEGLEDRNVVCSLYISQIKNPELNIKTPEHEFMAEEQNLTTKHLQSLLNSFDLSGKWNILKTSCGFLISFANEVDSDKVVRNNLSAVFGPMQIVRLRRRRPFLRQAVFLREVPWAIQLNDLRDALIKQGITPARVERKRHHVRIEVCQPEHYEILLRRGLNFFGVIRFQAIPDRGIRSYRSWHNPSSTLLSDPNFVLQCYKCQGFWHIAANCRHDVRCVRCGDRHSIQFCPRPRSDPVCCHCCGPHHAAYRFCPVRLDLANAIPVTLMLTTRRVPNRYLPYPRN</sequence>
<reference evidence="1" key="1">
    <citation type="submission" date="2007-04" db="EMBL/GenBank/DDBJ databases">
        <title>Annotation of Pediculus humanus corporis strain USDA.</title>
        <authorList>
            <person name="Kirkness E."/>
            <person name="Hannick L."/>
            <person name="Hass B."/>
            <person name="Bruggner R."/>
            <person name="Lawson D."/>
            <person name="Bidwell S."/>
            <person name="Joardar V."/>
            <person name="Caler E."/>
            <person name="Walenz B."/>
            <person name="Inman J."/>
            <person name="Schobel S."/>
            <person name="Galinsky K."/>
            <person name="Amedeo P."/>
            <person name="Strausberg R."/>
        </authorList>
    </citation>
    <scope>NUCLEOTIDE SEQUENCE</scope>
    <source>
        <strain evidence="1">USDA</strain>
    </source>
</reference>
<dbReference type="RefSeq" id="XP_002424173.1">
    <property type="nucleotide sequence ID" value="XM_002424128.1"/>
</dbReference>
<dbReference type="EnsemblMetazoa" id="PHUM116690-RA">
    <property type="protein sequence ID" value="PHUM116690-PA"/>
    <property type="gene ID" value="PHUM116690"/>
</dbReference>
<name>E0VDH9_PEDHC</name>
<dbReference type="VEuPathDB" id="VectorBase:PHUM116690"/>
<dbReference type="EMBL" id="DS235078">
    <property type="protein sequence ID" value="EEB11435.1"/>
    <property type="molecule type" value="Genomic_DNA"/>
</dbReference>
<evidence type="ECO:0000313" key="2">
    <source>
        <dbReference type="EnsemblMetazoa" id="PHUM116690-PA"/>
    </source>
</evidence>
<reference evidence="1" key="2">
    <citation type="submission" date="2007-04" db="EMBL/GenBank/DDBJ databases">
        <title>The genome of the human body louse.</title>
        <authorList>
            <consortium name="The Human Body Louse Genome Consortium"/>
            <person name="Kirkness E."/>
            <person name="Walenz B."/>
            <person name="Hass B."/>
            <person name="Bruggner R."/>
            <person name="Strausberg R."/>
        </authorList>
    </citation>
    <scope>NUCLEOTIDE SEQUENCE</scope>
    <source>
        <strain evidence="1">USDA</strain>
    </source>
</reference>
<dbReference type="InParanoid" id="E0VDH9"/>
<protein>
    <recommendedName>
        <fullName evidence="4">Nucleic-acid-binding protein from transposon X-element</fullName>
    </recommendedName>
</protein>